<keyword evidence="5 13" id="KW-0347">Helicase</keyword>
<proteinExistence type="evidence at transcript level"/>
<protein>
    <recommendedName>
        <fullName evidence="1">RNA helicase</fullName>
        <ecNumber evidence="1">3.6.4.13</ecNumber>
    </recommendedName>
</protein>
<dbReference type="InterPro" id="IPR007502">
    <property type="entry name" value="Helicase-assoc_dom"/>
</dbReference>
<dbReference type="GO" id="GO:0016787">
    <property type="term" value="F:hydrolase activity"/>
    <property type="evidence" value="ECO:0007669"/>
    <property type="project" value="UniProtKB-KW"/>
</dbReference>
<dbReference type="SMART" id="SM00487">
    <property type="entry name" value="DEXDc"/>
    <property type="match status" value="1"/>
</dbReference>
<accession>A0AA51UAK6</accession>
<dbReference type="Pfam" id="PF07717">
    <property type="entry name" value="OB_NTP_bind"/>
    <property type="match status" value="1"/>
</dbReference>
<evidence type="ECO:0000259" key="11">
    <source>
        <dbReference type="PROSITE" id="PS51192"/>
    </source>
</evidence>
<feature type="region of interest" description="Disordered" evidence="10">
    <location>
        <begin position="1"/>
        <end position="42"/>
    </location>
</feature>
<dbReference type="FunFam" id="1.20.120.1080:FF:000003">
    <property type="entry name" value="Pre-mRNA-splicing factor ATP-dependent RNA helicase PRP43"/>
    <property type="match status" value="1"/>
</dbReference>
<dbReference type="SMART" id="SM00490">
    <property type="entry name" value="HELICc"/>
    <property type="match status" value="1"/>
</dbReference>
<evidence type="ECO:0000256" key="10">
    <source>
        <dbReference type="SAM" id="MobiDB-lite"/>
    </source>
</evidence>
<dbReference type="InterPro" id="IPR002464">
    <property type="entry name" value="DNA/RNA_helicase_DEAH_CS"/>
</dbReference>
<dbReference type="PANTHER" id="PTHR18934:SF109">
    <property type="entry name" value="ATP-DEPENDENT RNA HELICASE DHX15 HOMOLOG"/>
    <property type="match status" value="1"/>
</dbReference>
<keyword evidence="2" id="KW-0507">mRNA processing</keyword>
<evidence type="ECO:0000256" key="7">
    <source>
        <dbReference type="ARBA" id="ARBA00023187"/>
    </source>
</evidence>
<dbReference type="PANTHER" id="PTHR18934">
    <property type="entry name" value="ATP-DEPENDENT RNA HELICASE"/>
    <property type="match status" value="1"/>
</dbReference>
<dbReference type="PROSITE" id="PS51192">
    <property type="entry name" value="HELICASE_ATP_BIND_1"/>
    <property type="match status" value="1"/>
</dbReference>
<dbReference type="InterPro" id="IPR027417">
    <property type="entry name" value="P-loop_NTPase"/>
</dbReference>
<dbReference type="Gene3D" id="3.40.50.300">
    <property type="entry name" value="P-loop containing nucleotide triphosphate hydrolases"/>
    <property type="match status" value="2"/>
</dbReference>
<dbReference type="InterPro" id="IPR044756">
    <property type="entry name" value="DHX15_DEXHc"/>
</dbReference>
<dbReference type="FunFam" id="3.40.50.300:FF:000007">
    <property type="entry name" value="Pre-mRNA-splicing factor ATP-dependent RNA helicase"/>
    <property type="match status" value="1"/>
</dbReference>
<feature type="domain" description="Helicase ATP-binding" evidence="11">
    <location>
        <begin position="67"/>
        <end position="232"/>
    </location>
</feature>
<dbReference type="InterPro" id="IPR048333">
    <property type="entry name" value="HA2_WH"/>
</dbReference>
<evidence type="ECO:0000256" key="9">
    <source>
        <dbReference type="ARBA" id="ARBA00047984"/>
    </source>
</evidence>
<evidence type="ECO:0000313" key="13">
    <source>
        <dbReference type="EMBL" id="WMV69939.1"/>
    </source>
</evidence>
<dbReference type="Pfam" id="PF00270">
    <property type="entry name" value="DEAD"/>
    <property type="match status" value="1"/>
</dbReference>
<dbReference type="GO" id="GO:0008380">
    <property type="term" value="P:RNA splicing"/>
    <property type="evidence" value="ECO:0007669"/>
    <property type="project" value="UniProtKB-KW"/>
</dbReference>
<dbReference type="InterPro" id="IPR011545">
    <property type="entry name" value="DEAD/DEAH_box_helicase_dom"/>
</dbReference>
<evidence type="ECO:0000256" key="6">
    <source>
        <dbReference type="ARBA" id="ARBA00022840"/>
    </source>
</evidence>
<organism evidence="13">
    <name type="scientific">Euglena gracilis</name>
    <dbReference type="NCBI Taxonomy" id="3039"/>
    <lineage>
        <taxon>Eukaryota</taxon>
        <taxon>Discoba</taxon>
        <taxon>Euglenozoa</taxon>
        <taxon>Euglenida</taxon>
        <taxon>Spirocuta</taxon>
        <taxon>Euglenophyceae</taxon>
        <taxon>Euglenales</taxon>
        <taxon>Euglenaceae</taxon>
        <taxon>Euglena</taxon>
    </lineage>
</organism>
<dbReference type="GO" id="GO:0006397">
    <property type="term" value="P:mRNA processing"/>
    <property type="evidence" value="ECO:0007669"/>
    <property type="project" value="UniProtKB-KW"/>
</dbReference>
<feature type="compositionally biased region" description="Basic and acidic residues" evidence="10">
    <location>
        <begin position="1"/>
        <end position="18"/>
    </location>
</feature>
<evidence type="ECO:0000256" key="4">
    <source>
        <dbReference type="ARBA" id="ARBA00022801"/>
    </source>
</evidence>
<dbReference type="CDD" id="cd17973">
    <property type="entry name" value="DEXHc_DHX15"/>
    <property type="match status" value="1"/>
</dbReference>
<dbReference type="InterPro" id="IPR014001">
    <property type="entry name" value="Helicase_ATP-bd"/>
</dbReference>
<evidence type="ECO:0000256" key="5">
    <source>
        <dbReference type="ARBA" id="ARBA00022806"/>
    </source>
</evidence>
<gene>
    <name evidence="13" type="primary">PRP43A</name>
</gene>
<keyword evidence="3" id="KW-0547">Nucleotide-binding</keyword>
<evidence type="ECO:0000259" key="12">
    <source>
        <dbReference type="PROSITE" id="PS51194"/>
    </source>
</evidence>
<evidence type="ECO:0000256" key="1">
    <source>
        <dbReference type="ARBA" id="ARBA00012552"/>
    </source>
</evidence>
<dbReference type="Pfam" id="PF00271">
    <property type="entry name" value="Helicase_C"/>
    <property type="match status" value="1"/>
</dbReference>
<dbReference type="Pfam" id="PF21010">
    <property type="entry name" value="HA2_C"/>
    <property type="match status" value="1"/>
</dbReference>
<dbReference type="PROSITE" id="PS00690">
    <property type="entry name" value="DEAH_ATP_HELICASE"/>
    <property type="match status" value="1"/>
</dbReference>
<dbReference type="FunFam" id="3.40.50.300:FF:001148">
    <property type="entry name" value="Pre-mRNA-splicing factor ATP-dependent RNA helicase DHX15/PRP43"/>
    <property type="match status" value="1"/>
</dbReference>
<keyword evidence="6" id="KW-0067">ATP-binding</keyword>
<name>A0AA51UAK6_EUGGR</name>
<keyword evidence="4" id="KW-0378">Hydrolase</keyword>
<feature type="domain" description="Helicase C-terminal" evidence="12">
    <location>
        <begin position="257"/>
        <end position="435"/>
    </location>
</feature>
<dbReference type="CDD" id="cd18791">
    <property type="entry name" value="SF2_C_RHA"/>
    <property type="match status" value="1"/>
</dbReference>
<feature type="compositionally biased region" description="Polar residues" evidence="10">
    <location>
        <begin position="30"/>
        <end position="42"/>
    </location>
</feature>
<dbReference type="InterPro" id="IPR011709">
    <property type="entry name" value="DEAD-box_helicase_OB_fold"/>
</dbReference>
<dbReference type="InterPro" id="IPR003593">
    <property type="entry name" value="AAA+_ATPase"/>
</dbReference>
<dbReference type="EC" id="3.6.4.13" evidence="1"/>
<dbReference type="GO" id="GO:0003724">
    <property type="term" value="F:RNA helicase activity"/>
    <property type="evidence" value="ECO:0007669"/>
    <property type="project" value="UniProtKB-EC"/>
</dbReference>
<sequence length="715" mass="81171">MKRRLDLNGDAKRPREETGSPTQDAKKQKSVQTKVNPHNQKPYSQNYYKILEKRKLLPVFEAEADFVQLVKEYQVVILVGETGSGKTTQVPQFLVNAGYARKGSKMVACTQPRRVAAMSVSKRVADEMDVPWGQEVGYSVRFEDNTGPNTILKYMTDGMLLREAMSDPKLDRYSVIILDEAHERTLSTDILFGLFKEILPKRLDLRLVVMSATLETEKFQTYFDNAPLMNIPGRLFPVEMYYTPEAERDYVEAAIRTVLQIHCCEGPGDILVFLTGEEEIETAVWRIDADAKEAVAQGKATMELRALPLYGSLPPQAQSRIFDDLPQTPPTRKCVVATNIAETSITIDGVVYVVDPGFSKQKVYNPRIRVESLLVSPISKASANQRAGRAGRTKAGKCFRLYTEVSFNRELTEQTYPEILRSNLGSVVLQLKKLGIEDLVHFDFMDPPAPETLMRALEQLNYLGALSDTGDLTEYGAMMSEFPLDPQLAAMLLNSPKYKCACEALSIVALLSVPTVFFRPRERARVADECKAQFTHANGDHLTLLNTYHAWKTAGESQSWCQDNFVNQRAIKSSDSVRTQLERIMKRFNLSLESTPFSSREYYPNIRKCLLSAFYMQSAHREAQGHYTIVKDAQVVKLHPSCVLSTKPDWVVYNEFVLTKENYIRTVTDVEPEWFFLCAPHYFDLDAFPSGEVKNSLQRLRRKMIKEGQLKEEEE</sequence>
<evidence type="ECO:0000256" key="3">
    <source>
        <dbReference type="ARBA" id="ARBA00022741"/>
    </source>
</evidence>
<comment type="similarity">
    <text evidence="8">Belongs to the DEAD box helicase family. DEAH subfamily. DDX15/PRP43 sub-subfamily.</text>
</comment>
<dbReference type="AlphaFoldDB" id="A0AA51UAK6"/>
<dbReference type="GO" id="GO:0003723">
    <property type="term" value="F:RNA binding"/>
    <property type="evidence" value="ECO:0007669"/>
    <property type="project" value="TreeGrafter"/>
</dbReference>
<keyword evidence="7" id="KW-0508">mRNA splicing</keyword>
<dbReference type="Gene3D" id="1.20.120.1080">
    <property type="match status" value="1"/>
</dbReference>
<evidence type="ECO:0000256" key="8">
    <source>
        <dbReference type="ARBA" id="ARBA00024333"/>
    </source>
</evidence>
<dbReference type="EMBL" id="OQ397607">
    <property type="protein sequence ID" value="WMV69939.1"/>
    <property type="molecule type" value="mRNA"/>
</dbReference>
<dbReference type="PROSITE" id="PS51194">
    <property type="entry name" value="HELICASE_CTER"/>
    <property type="match status" value="1"/>
</dbReference>
<dbReference type="SMART" id="SM00382">
    <property type="entry name" value="AAA"/>
    <property type="match status" value="1"/>
</dbReference>
<dbReference type="SUPFAM" id="SSF52540">
    <property type="entry name" value="P-loop containing nucleoside triphosphate hydrolases"/>
    <property type="match status" value="1"/>
</dbReference>
<dbReference type="InterPro" id="IPR001650">
    <property type="entry name" value="Helicase_C-like"/>
</dbReference>
<comment type="catalytic activity">
    <reaction evidence="9">
        <text>ATP + H2O = ADP + phosphate + H(+)</text>
        <dbReference type="Rhea" id="RHEA:13065"/>
        <dbReference type="ChEBI" id="CHEBI:15377"/>
        <dbReference type="ChEBI" id="CHEBI:15378"/>
        <dbReference type="ChEBI" id="CHEBI:30616"/>
        <dbReference type="ChEBI" id="CHEBI:43474"/>
        <dbReference type="ChEBI" id="CHEBI:456216"/>
        <dbReference type="EC" id="3.6.4.13"/>
    </reaction>
</comment>
<evidence type="ECO:0000256" key="2">
    <source>
        <dbReference type="ARBA" id="ARBA00022664"/>
    </source>
</evidence>
<dbReference type="GO" id="GO:0005524">
    <property type="term" value="F:ATP binding"/>
    <property type="evidence" value="ECO:0007669"/>
    <property type="project" value="UniProtKB-KW"/>
</dbReference>
<dbReference type="SMART" id="SM00847">
    <property type="entry name" value="HA2"/>
    <property type="match status" value="1"/>
</dbReference>
<dbReference type="Pfam" id="PF04408">
    <property type="entry name" value="WHD_HA2"/>
    <property type="match status" value="1"/>
</dbReference>
<reference evidence="13" key="1">
    <citation type="journal article" date="2023" name="Acta Biochim. Biophys. Sin.">
        <title>Transcriptomic and genomic identification of spliceosomal genes from Euglena gracilis.</title>
        <authorList>
            <person name="Gao P."/>
            <person name="Zhong Y."/>
            <person name="Sun C."/>
        </authorList>
    </citation>
    <scope>NUCLEOTIDE SEQUENCE</scope>
</reference>